<organism evidence="2 3">
    <name type="scientific">Sinomonas cyclohexanicum</name>
    <name type="common">Corynebacterium cyclohexanicum</name>
    <dbReference type="NCBI Taxonomy" id="322009"/>
    <lineage>
        <taxon>Bacteria</taxon>
        <taxon>Bacillati</taxon>
        <taxon>Actinomycetota</taxon>
        <taxon>Actinomycetes</taxon>
        <taxon>Micrococcales</taxon>
        <taxon>Micrococcaceae</taxon>
        <taxon>Sinomonas</taxon>
    </lineage>
</organism>
<dbReference type="InterPro" id="IPR001031">
    <property type="entry name" value="Thioesterase"/>
</dbReference>
<dbReference type="EMBL" id="AP024525">
    <property type="protein sequence ID" value="BCT74609.1"/>
    <property type="molecule type" value="Genomic_DNA"/>
</dbReference>
<feature type="domain" description="Thioesterase" evidence="1">
    <location>
        <begin position="112"/>
        <end position="169"/>
    </location>
</feature>
<dbReference type="Gene3D" id="3.40.50.1820">
    <property type="entry name" value="alpha/beta hydrolase"/>
    <property type="match status" value="1"/>
</dbReference>
<protein>
    <recommendedName>
        <fullName evidence="1">Thioesterase domain-containing protein</fullName>
    </recommendedName>
</protein>
<dbReference type="Proteomes" id="UP001319861">
    <property type="component" value="Chromosome"/>
</dbReference>
<evidence type="ECO:0000259" key="1">
    <source>
        <dbReference type="Pfam" id="PF00975"/>
    </source>
</evidence>
<sequence>MDLPPVDRTMLRSALRVKAFSRRAFLGGATASALLAADAFVTREVQRQRQQTVVLDVADDAARQRFPDASWILFPGYKTSWEEGRIILASLRSSLAERAQLAAIGYSNLGLDIDEILDALRVYVRQRRLRTLYFYGHSFGGMVAVEVASRLLAEDGLQVQVILLDSSPASKYDVLDQGWFDSVVVLYDLGVRIPSIVRGGYEFGERVIHKNERTWTQVVDQTLEQLSPLAPSSVLIQTESQYIYDWDATRFAGTLGTAQMAFFGNPGDQTVDYASARNRWERLFAANMASSDLQTIGAFPAHASPEWSGIVYNRLLNRLLPQLLPLPRRLGGAGGGAG</sequence>
<dbReference type="RefSeq" id="WP_229231347.1">
    <property type="nucleotide sequence ID" value="NZ_AP024525.1"/>
</dbReference>
<evidence type="ECO:0000313" key="3">
    <source>
        <dbReference type="Proteomes" id="UP001319861"/>
    </source>
</evidence>
<dbReference type="Pfam" id="PF00975">
    <property type="entry name" value="Thioesterase"/>
    <property type="match status" value="1"/>
</dbReference>
<proteinExistence type="predicted"/>
<accession>A0ABM7PRC3</accession>
<dbReference type="SUPFAM" id="SSF53474">
    <property type="entry name" value="alpha/beta-Hydrolases"/>
    <property type="match status" value="2"/>
</dbReference>
<dbReference type="InterPro" id="IPR029058">
    <property type="entry name" value="AB_hydrolase_fold"/>
</dbReference>
<name>A0ABM7PRC3_SINCY</name>
<keyword evidence="3" id="KW-1185">Reference proteome</keyword>
<reference evidence="2 3" key="1">
    <citation type="journal article" date="2021" name="J. Biosci. Bioeng.">
        <title>Identification and characterization of a chc gene cluster responsible for the aromatization pathway of cyclohexanecarboxylate degradation in Sinomonas cyclohexanicum ATCC 51369.</title>
        <authorList>
            <person name="Yamamoto T."/>
            <person name="Hasegawa Y."/>
            <person name="Lau P.C.K."/>
            <person name="Iwaki H."/>
        </authorList>
    </citation>
    <scope>NUCLEOTIDE SEQUENCE [LARGE SCALE GENOMIC DNA]</scope>
    <source>
        <strain evidence="2 3">ATCC 51369</strain>
    </source>
</reference>
<evidence type="ECO:0000313" key="2">
    <source>
        <dbReference type="EMBL" id="BCT74609.1"/>
    </source>
</evidence>
<gene>
    <name evidence="2" type="ORF">SCMU_04510</name>
</gene>